<dbReference type="AlphaFoldDB" id="A0A853G0K1"/>
<protein>
    <submittedName>
        <fullName evidence="6">Response regulator transcription factor</fullName>
    </submittedName>
</protein>
<dbReference type="SUPFAM" id="SSF46894">
    <property type="entry name" value="C-terminal effector domain of the bipartite response regulators"/>
    <property type="match status" value="1"/>
</dbReference>
<gene>
    <name evidence="6" type="ORF">H0A72_04625</name>
</gene>
<dbReference type="PROSITE" id="PS50110">
    <property type="entry name" value="RESPONSE_REGULATORY"/>
    <property type="match status" value="1"/>
</dbReference>
<sequence length="229" mass="24867">MTDRLLIAVVEDNDALRDATVEMLAHNGFRATGVACAEDIDDTPFPQPPDIYVIDLTLPGEDGLSLAARLRRAQPKVGIVITTARTLLDDRLKGYESGADIYLPKPVDPKELLLALQALGQRLRHMDPPSQGLVLDRHALVLRGSAGSCKVSASEARLLSAFASANENTLERWQVAAQMSPGSGSISQESMQARLSQLRRKIQACGYAGESIRSIRNSGYKFCLPIQTI</sequence>
<evidence type="ECO:0000256" key="1">
    <source>
        <dbReference type="ARBA" id="ARBA00023015"/>
    </source>
</evidence>
<dbReference type="EMBL" id="JACCEM010000002">
    <property type="protein sequence ID" value="NYT48590.1"/>
    <property type="molecule type" value="Genomic_DNA"/>
</dbReference>
<dbReference type="RefSeq" id="WP_180153878.1">
    <property type="nucleotide sequence ID" value="NZ_JACCEM010000002.1"/>
</dbReference>
<feature type="modified residue" description="4-aspartylphosphate" evidence="4">
    <location>
        <position position="55"/>
    </location>
</feature>
<keyword evidence="7" id="KW-1185">Reference proteome</keyword>
<dbReference type="InterPro" id="IPR016032">
    <property type="entry name" value="Sig_transdc_resp-reg_C-effctor"/>
</dbReference>
<feature type="domain" description="Response regulatory" evidence="5">
    <location>
        <begin position="6"/>
        <end position="120"/>
    </location>
</feature>
<dbReference type="GO" id="GO:0005829">
    <property type="term" value="C:cytosol"/>
    <property type="evidence" value="ECO:0007669"/>
    <property type="project" value="TreeGrafter"/>
</dbReference>
<dbReference type="GO" id="GO:0032993">
    <property type="term" value="C:protein-DNA complex"/>
    <property type="evidence" value="ECO:0007669"/>
    <property type="project" value="TreeGrafter"/>
</dbReference>
<reference evidence="6 7" key="1">
    <citation type="submission" date="2020-07" db="EMBL/GenBank/DDBJ databases">
        <title>Taxonomic revisions and descriptions of new bacterial species based on genomic comparisons in the high-G+C-content subgroup of the family Alcaligenaceae.</title>
        <authorList>
            <person name="Szabo A."/>
            <person name="Felfoldi T."/>
        </authorList>
    </citation>
    <scope>NUCLEOTIDE SEQUENCE [LARGE SCALE GENOMIC DNA]</scope>
    <source>
        <strain evidence="6 7">LMG 24012</strain>
    </source>
</reference>
<dbReference type="GO" id="GO:0006355">
    <property type="term" value="P:regulation of DNA-templated transcription"/>
    <property type="evidence" value="ECO:0007669"/>
    <property type="project" value="InterPro"/>
</dbReference>
<dbReference type="GO" id="GO:0000976">
    <property type="term" value="F:transcription cis-regulatory region binding"/>
    <property type="evidence" value="ECO:0007669"/>
    <property type="project" value="TreeGrafter"/>
</dbReference>
<proteinExistence type="predicted"/>
<dbReference type="GO" id="GO:0000156">
    <property type="term" value="F:phosphorelay response regulator activity"/>
    <property type="evidence" value="ECO:0007669"/>
    <property type="project" value="TreeGrafter"/>
</dbReference>
<name>A0A853G0K1_9BURK</name>
<evidence type="ECO:0000256" key="2">
    <source>
        <dbReference type="ARBA" id="ARBA00023125"/>
    </source>
</evidence>
<evidence type="ECO:0000256" key="4">
    <source>
        <dbReference type="PROSITE-ProRule" id="PRU00169"/>
    </source>
</evidence>
<dbReference type="Pfam" id="PF00072">
    <property type="entry name" value="Response_reg"/>
    <property type="match status" value="1"/>
</dbReference>
<dbReference type="Proteomes" id="UP000559809">
    <property type="component" value="Unassembled WGS sequence"/>
</dbReference>
<dbReference type="InterPro" id="IPR036388">
    <property type="entry name" value="WH-like_DNA-bd_sf"/>
</dbReference>
<dbReference type="Gene3D" id="3.40.50.2300">
    <property type="match status" value="1"/>
</dbReference>
<dbReference type="InterPro" id="IPR039420">
    <property type="entry name" value="WalR-like"/>
</dbReference>
<dbReference type="SUPFAM" id="SSF52172">
    <property type="entry name" value="CheY-like"/>
    <property type="match status" value="1"/>
</dbReference>
<organism evidence="6 7">
    <name type="scientific">Parapusillimonas granuli</name>
    <dbReference type="NCBI Taxonomy" id="380911"/>
    <lineage>
        <taxon>Bacteria</taxon>
        <taxon>Pseudomonadati</taxon>
        <taxon>Pseudomonadota</taxon>
        <taxon>Betaproteobacteria</taxon>
        <taxon>Burkholderiales</taxon>
        <taxon>Alcaligenaceae</taxon>
        <taxon>Parapusillimonas</taxon>
    </lineage>
</organism>
<evidence type="ECO:0000313" key="6">
    <source>
        <dbReference type="EMBL" id="NYT48590.1"/>
    </source>
</evidence>
<accession>A0A853G0K1</accession>
<evidence type="ECO:0000313" key="7">
    <source>
        <dbReference type="Proteomes" id="UP000559809"/>
    </source>
</evidence>
<dbReference type="Pfam" id="PF00486">
    <property type="entry name" value="Trans_reg_C"/>
    <property type="match status" value="1"/>
</dbReference>
<dbReference type="InterPro" id="IPR011006">
    <property type="entry name" value="CheY-like_superfamily"/>
</dbReference>
<keyword evidence="3" id="KW-0804">Transcription</keyword>
<keyword evidence="4" id="KW-0597">Phosphoprotein</keyword>
<keyword evidence="1" id="KW-0805">Transcription regulation</keyword>
<evidence type="ECO:0000259" key="5">
    <source>
        <dbReference type="PROSITE" id="PS50110"/>
    </source>
</evidence>
<dbReference type="PANTHER" id="PTHR48111">
    <property type="entry name" value="REGULATOR OF RPOS"/>
    <property type="match status" value="1"/>
</dbReference>
<dbReference type="SMART" id="SM00448">
    <property type="entry name" value="REC"/>
    <property type="match status" value="1"/>
</dbReference>
<evidence type="ECO:0000256" key="3">
    <source>
        <dbReference type="ARBA" id="ARBA00023163"/>
    </source>
</evidence>
<comment type="caution">
    <text evidence="6">The sequence shown here is derived from an EMBL/GenBank/DDBJ whole genome shotgun (WGS) entry which is preliminary data.</text>
</comment>
<dbReference type="InterPro" id="IPR001789">
    <property type="entry name" value="Sig_transdc_resp-reg_receiver"/>
</dbReference>
<dbReference type="PANTHER" id="PTHR48111:SF67">
    <property type="entry name" value="TRANSCRIPTIONAL REGULATORY PROTEIN TCTD"/>
    <property type="match status" value="1"/>
</dbReference>
<dbReference type="InterPro" id="IPR001867">
    <property type="entry name" value="OmpR/PhoB-type_DNA-bd"/>
</dbReference>
<keyword evidence="2" id="KW-0238">DNA-binding</keyword>
<dbReference type="Gene3D" id="1.10.10.10">
    <property type="entry name" value="Winged helix-like DNA-binding domain superfamily/Winged helix DNA-binding domain"/>
    <property type="match status" value="1"/>
</dbReference>